<evidence type="ECO:0000313" key="2">
    <source>
        <dbReference type="Proteomes" id="UP000266861"/>
    </source>
</evidence>
<sequence>MSEYLNDYVVSHSEWAINSQYLPTEMHKEGLDRLFNYYPDGLERIKTVYRQEVLKIEYRNPKGRRKIEVVRTKVKDCNSKKKAVKRTMVIPEPAQPVVENLNEMPPIIKLQSK</sequence>
<reference evidence="1 2" key="1">
    <citation type="submission" date="2018-08" db="EMBL/GenBank/DDBJ databases">
        <title>Genome and evolution of the arbuscular mycorrhizal fungus Diversispora epigaea (formerly Glomus versiforme) and its bacterial endosymbionts.</title>
        <authorList>
            <person name="Sun X."/>
            <person name="Fei Z."/>
            <person name="Harrison M."/>
        </authorList>
    </citation>
    <scope>NUCLEOTIDE SEQUENCE [LARGE SCALE GENOMIC DNA]</scope>
    <source>
        <strain evidence="1 2">IT104</strain>
    </source>
</reference>
<evidence type="ECO:0000313" key="1">
    <source>
        <dbReference type="EMBL" id="RHZ85894.1"/>
    </source>
</evidence>
<name>A0A397JL40_9GLOM</name>
<organism evidence="1 2">
    <name type="scientific">Diversispora epigaea</name>
    <dbReference type="NCBI Taxonomy" id="1348612"/>
    <lineage>
        <taxon>Eukaryota</taxon>
        <taxon>Fungi</taxon>
        <taxon>Fungi incertae sedis</taxon>
        <taxon>Mucoromycota</taxon>
        <taxon>Glomeromycotina</taxon>
        <taxon>Glomeromycetes</taxon>
        <taxon>Diversisporales</taxon>
        <taxon>Diversisporaceae</taxon>
        <taxon>Diversispora</taxon>
    </lineage>
</organism>
<keyword evidence="2" id="KW-1185">Reference proteome</keyword>
<dbReference type="OrthoDB" id="10511078at2759"/>
<dbReference type="Proteomes" id="UP000266861">
    <property type="component" value="Unassembled WGS sequence"/>
</dbReference>
<dbReference type="AlphaFoldDB" id="A0A397JL40"/>
<comment type="caution">
    <text evidence="1">The sequence shown here is derived from an EMBL/GenBank/DDBJ whole genome shotgun (WGS) entry which is preliminary data.</text>
</comment>
<accession>A0A397JL40</accession>
<dbReference type="EMBL" id="PQFF01000055">
    <property type="protein sequence ID" value="RHZ85894.1"/>
    <property type="molecule type" value="Genomic_DNA"/>
</dbReference>
<protein>
    <submittedName>
        <fullName evidence="1">Uncharacterized protein</fullName>
    </submittedName>
</protein>
<gene>
    <name evidence="1" type="ORF">Glove_58g50</name>
</gene>
<proteinExistence type="predicted"/>